<organism evidence="4 5">
    <name type="scientific">Deinococcus psychrotolerans</name>
    <dbReference type="NCBI Taxonomy" id="2489213"/>
    <lineage>
        <taxon>Bacteria</taxon>
        <taxon>Thermotogati</taxon>
        <taxon>Deinococcota</taxon>
        <taxon>Deinococci</taxon>
        <taxon>Deinococcales</taxon>
        <taxon>Deinococcaceae</taxon>
        <taxon>Deinococcus</taxon>
    </lineage>
</organism>
<dbReference type="InterPro" id="IPR001434">
    <property type="entry name" value="OmcB-like_DUF11"/>
</dbReference>
<accession>A0A3G8YLP5</accession>
<feature type="chain" id="PRO_5018285575" evidence="2">
    <location>
        <begin position="21"/>
        <end position="1006"/>
    </location>
</feature>
<keyword evidence="2" id="KW-0732">Signal</keyword>
<name>A0A3G8YLP5_9DEIO</name>
<dbReference type="RefSeq" id="WP_124869335.1">
    <property type="nucleotide sequence ID" value="NZ_CP034183.1"/>
</dbReference>
<dbReference type="InterPro" id="IPR047589">
    <property type="entry name" value="DUF11_rpt"/>
</dbReference>
<dbReference type="Proteomes" id="UP000276417">
    <property type="component" value="Chromosome 1"/>
</dbReference>
<dbReference type="NCBIfam" id="TIGR01451">
    <property type="entry name" value="B_ant_repeat"/>
    <property type="match status" value="2"/>
</dbReference>
<evidence type="ECO:0000313" key="5">
    <source>
        <dbReference type="Proteomes" id="UP000276417"/>
    </source>
</evidence>
<dbReference type="Pfam" id="PF01345">
    <property type="entry name" value="DUF11"/>
    <property type="match status" value="1"/>
</dbReference>
<feature type="domain" description="DUF11" evidence="3">
    <location>
        <begin position="246"/>
        <end position="366"/>
    </location>
</feature>
<sequence>MNRFKHLALLVGLAMGSALAVGTAPGTNITNTASATYTDPDAATQSTTSNMVTTTVQPKGGFSITLDQTSQTTPSIGNDNSIDGTLKLTGSAGQKVIYTYTVANDGNYDDTYNLTTTLAAGATVAGLSASNYSFTSDLAGTIPITSVAVAAGVSKTFYMVVTVPVGAINGQFAYADPVGTATVTSVPKVGGGTFTVPLAGESNNNFQYNKLTVNPSASLAATKTVTKYYTSYTSPSVNTPQTLASGYKPKIGDYIEYSITASNSSTTNDAGNVVVTDVLPSGTTYTAASFTTGTGTVVNASNTLTITPDFGIIAKSSSIAITVVARITALKDISATPDGINDPVVNSATVAYKDPTLPATSTNTSSGPTNVAGVGVGPLAFATGTASGTITTTESAPNAAGLTVTRSGTGIANDGSGAPGDDTSTIASAVVNANGTTTDIVFPGTVKNIGTATDTFILSSTFTSNNTGGTPTVAYYSDEAANTPITGPISLMPGAFANYYVKVTLPAATPTYTGTALNPAVGLTVTATSTNNAGVSDVTKDALTSTDRRSTLVGNNDNTKTPVIDNNGAPDLTKLVKNVTPNGSAQTVSYPVDLVNTGATSDTVTLSGTVLIPTVTTPGGVSTTVQYYTTTDGVTPGTLITSTTVPAGTEQTILAVVTVPANAVPTTGTTGLALNQTFTSTQNGAVTFNPDTTNTGTFTKGDLLTIGTNNSFTFTADNFSRITAVGSVIYAHTLTNTSANTTITGGSFGVALDTNRTSTANFTGSGLSDTGSSLDSGTQTDFVLTYSSTIGGTYTSSLPAISTLAPGASQTVYVKVVNTNDNNVSAVNDVVFQAAPTFNLGTNPAAQYVEDVTLVRLNGFAGTPTDPSTPADYALKPLKTVKTCADAACTVVNDASGATAQPGNYLQYTIVTKNNRLSAADLKNVFVIDIVPSNTTFTSLSATSDQTGNILYSTDGGGSWLVTAPTSVATTVFRIGLNTNGDAVIDGSDVLNTGKTITVIFTVKVN</sequence>
<evidence type="ECO:0000313" key="4">
    <source>
        <dbReference type="EMBL" id="AZI42541.1"/>
    </source>
</evidence>
<gene>
    <name evidence="4" type="ORF">EHF33_07105</name>
</gene>
<feature type="signal peptide" evidence="2">
    <location>
        <begin position="1"/>
        <end position="20"/>
    </location>
</feature>
<dbReference type="AlphaFoldDB" id="A0A3G8YLP5"/>
<dbReference type="KEGG" id="dph:EHF33_07105"/>
<proteinExistence type="predicted"/>
<keyword evidence="5" id="KW-1185">Reference proteome</keyword>
<feature type="region of interest" description="Disordered" evidence="1">
    <location>
        <begin position="30"/>
        <end position="49"/>
    </location>
</feature>
<evidence type="ECO:0000259" key="3">
    <source>
        <dbReference type="Pfam" id="PF01345"/>
    </source>
</evidence>
<dbReference type="EMBL" id="CP034183">
    <property type="protein sequence ID" value="AZI42541.1"/>
    <property type="molecule type" value="Genomic_DNA"/>
</dbReference>
<reference evidence="4 5" key="1">
    <citation type="submission" date="2018-11" db="EMBL/GenBank/DDBJ databases">
        <title>Deinococcus shelandsis sp. nov., isolated from South Shetland Islands soil of Antarctica.</title>
        <authorList>
            <person name="Tian J."/>
        </authorList>
    </citation>
    <scope>NUCLEOTIDE SEQUENCE [LARGE SCALE GENOMIC DNA]</scope>
    <source>
        <strain evidence="4 5">S14-83T</strain>
    </source>
</reference>
<evidence type="ECO:0000256" key="1">
    <source>
        <dbReference type="SAM" id="MobiDB-lite"/>
    </source>
</evidence>
<evidence type="ECO:0000256" key="2">
    <source>
        <dbReference type="SAM" id="SignalP"/>
    </source>
</evidence>
<protein>
    <submittedName>
        <fullName evidence="4">DUF11 domain-containing protein</fullName>
    </submittedName>
</protein>
<dbReference type="OrthoDB" id="52636at2"/>